<evidence type="ECO:0000256" key="2">
    <source>
        <dbReference type="SAM" id="Phobius"/>
    </source>
</evidence>
<evidence type="ECO:0000313" key="4">
    <source>
        <dbReference type="Proteomes" id="UP000011713"/>
    </source>
</evidence>
<dbReference type="EnsemblProtists" id="HpaT801366">
    <property type="protein sequence ID" value="HpaP801366"/>
    <property type="gene ID" value="HpaG801366"/>
</dbReference>
<keyword evidence="2" id="KW-0812">Transmembrane</keyword>
<keyword evidence="2" id="KW-1133">Transmembrane helix</keyword>
<reference evidence="3" key="2">
    <citation type="submission" date="2015-06" db="UniProtKB">
        <authorList>
            <consortium name="EnsemblProtists"/>
        </authorList>
    </citation>
    <scope>IDENTIFICATION</scope>
    <source>
        <strain evidence="3">Emoy2</strain>
    </source>
</reference>
<feature type="region of interest" description="Disordered" evidence="1">
    <location>
        <begin position="16"/>
        <end position="37"/>
    </location>
</feature>
<dbReference type="VEuPathDB" id="FungiDB:HpaG801366"/>
<reference evidence="4" key="1">
    <citation type="journal article" date="2010" name="Science">
        <title>Signatures of adaptation to obligate biotrophy in the Hyaloperonospora arabidopsidis genome.</title>
        <authorList>
            <person name="Baxter L."/>
            <person name="Tripathy S."/>
            <person name="Ishaque N."/>
            <person name="Boot N."/>
            <person name="Cabral A."/>
            <person name="Kemen E."/>
            <person name="Thines M."/>
            <person name="Ah-Fong A."/>
            <person name="Anderson R."/>
            <person name="Badejoko W."/>
            <person name="Bittner-Eddy P."/>
            <person name="Boore J.L."/>
            <person name="Chibucos M.C."/>
            <person name="Coates M."/>
            <person name="Dehal P."/>
            <person name="Delehaunty K."/>
            <person name="Dong S."/>
            <person name="Downton P."/>
            <person name="Dumas B."/>
            <person name="Fabro G."/>
            <person name="Fronick C."/>
            <person name="Fuerstenberg S.I."/>
            <person name="Fulton L."/>
            <person name="Gaulin E."/>
            <person name="Govers F."/>
            <person name="Hughes L."/>
            <person name="Humphray S."/>
            <person name="Jiang R.H."/>
            <person name="Judelson H."/>
            <person name="Kamoun S."/>
            <person name="Kyung K."/>
            <person name="Meijer H."/>
            <person name="Minx P."/>
            <person name="Morris P."/>
            <person name="Nelson J."/>
            <person name="Phuntumart V."/>
            <person name="Qutob D."/>
            <person name="Rehmany A."/>
            <person name="Rougon-Cardoso A."/>
            <person name="Ryden P."/>
            <person name="Torto-Alalibo T."/>
            <person name="Studholme D."/>
            <person name="Wang Y."/>
            <person name="Win J."/>
            <person name="Wood J."/>
            <person name="Clifton S.W."/>
            <person name="Rogers J."/>
            <person name="Van den Ackerveken G."/>
            <person name="Jones J.D."/>
            <person name="McDowell J.M."/>
            <person name="Beynon J."/>
            <person name="Tyler B.M."/>
        </authorList>
    </citation>
    <scope>NUCLEOTIDE SEQUENCE [LARGE SCALE GENOMIC DNA]</scope>
    <source>
        <strain evidence="4">Emoy2</strain>
    </source>
</reference>
<name>M4B516_HYAAE</name>
<dbReference type="OMA" id="PMRIYWI"/>
<keyword evidence="2" id="KW-0472">Membrane</keyword>
<accession>M4B516</accession>
<proteinExistence type="predicted"/>
<protein>
    <submittedName>
        <fullName evidence="3">Uncharacterized protein</fullName>
    </submittedName>
</protein>
<dbReference type="HOGENOM" id="CLU_099714_0_0_1"/>
<evidence type="ECO:0000313" key="3">
    <source>
        <dbReference type="EnsemblProtists" id="HpaP801366"/>
    </source>
</evidence>
<dbReference type="InParanoid" id="M4B516"/>
<dbReference type="AlphaFoldDB" id="M4B516"/>
<feature type="transmembrane region" description="Helical" evidence="2">
    <location>
        <begin position="85"/>
        <end position="104"/>
    </location>
</feature>
<sequence>MYRRLLRRRWSSSVKSTTTVSTSSPRPADTTMHVTSQSLTPGTVRVTKGYGATKHEAELDSTLVRLIGSDWGDRSHQSVSLPMRLYWIAFVLVLGNGVYTFIAGRDESFLLDKLKKKLDETWGVYDEESESEDRGGEVVDTEAASVAPAVYTVPVAVEQETELSMGTSLSRGMPTTSFFVPGMSKLTTARRSLTKEELEQQLVQLRVQQERLQKEIRSGEGVGTTEEAAHQVRMLEMKKEQVKLMMRRL</sequence>
<keyword evidence="4" id="KW-1185">Reference proteome</keyword>
<dbReference type="Proteomes" id="UP000011713">
    <property type="component" value="Unassembled WGS sequence"/>
</dbReference>
<evidence type="ECO:0000256" key="1">
    <source>
        <dbReference type="SAM" id="MobiDB-lite"/>
    </source>
</evidence>
<dbReference type="eggNOG" id="ENOG502S3A2">
    <property type="taxonomic scope" value="Eukaryota"/>
</dbReference>
<organism evidence="3 4">
    <name type="scientific">Hyaloperonospora arabidopsidis (strain Emoy2)</name>
    <name type="common">Downy mildew agent</name>
    <name type="synonym">Peronospora arabidopsidis</name>
    <dbReference type="NCBI Taxonomy" id="559515"/>
    <lineage>
        <taxon>Eukaryota</taxon>
        <taxon>Sar</taxon>
        <taxon>Stramenopiles</taxon>
        <taxon>Oomycota</taxon>
        <taxon>Peronosporomycetes</taxon>
        <taxon>Peronosporales</taxon>
        <taxon>Peronosporaceae</taxon>
        <taxon>Hyaloperonospora</taxon>
    </lineage>
</organism>
<dbReference type="EMBL" id="JH598325">
    <property type="status" value="NOT_ANNOTATED_CDS"/>
    <property type="molecule type" value="Genomic_DNA"/>
</dbReference>